<reference evidence="10 11" key="1">
    <citation type="submission" date="2017-11" db="EMBL/GenBank/DDBJ databases">
        <title>Reclassification of Bisgaard taxon 7 as Conservatibacter flavescens gen. nov., sp. nov.</title>
        <authorList>
            <person name="Christensen H."/>
        </authorList>
    </citation>
    <scope>NUCLEOTIDE SEQUENCE [LARGE SCALE GENOMIC DNA]</scope>
    <source>
        <strain evidence="10 11">7_4</strain>
    </source>
</reference>
<proteinExistence type="predicted"/>
<evidence type="ECO:0000256" key="4">
    <source>
        <dbReference type="ARBA" id="ARBA00022989"/>
    </source>
</evidence>
<protein>
    <recommendedName>
        <fullName evidence="9">Potassium channel domain-containing protein</fullName>
    </recommendedName>
</protein>
<dbReference type="InterPro" id="IPR027359">
    <property type="entry name" value="Volt_channel_dom_sf"/>
</dbReference>
<keyword evidence="4 8" id="KW-1133">Transmembrane helix</keyword>
<dbReference type="GO" id="GO:0005249">
    <property type="term" value="F:voltage-gated potassium channel activity"/>
    <property type="evidence" value="ECO:0007669"/>
    <property type="project" value="InterPro"/>
</dbReference>
<dbReference type="Proteomes" id="UP000229329">
    <property type="component" value="Unassembled WGS sequence"/>
</dbReference>
<dbReference type="OrthoDB" id="9799090at2"/>
<evidence type="ECO:0000256" key="5">
    <source>
        <dbReference type="ARBA" id="ARBA00023065"/>
    </source>
</evidence>
<keyword evidence="3 8" id="KW-0812">Transmembrane</keyword>
<dbReference type="GO" id="GO:0008076">
    <property type="term" value="C:voltage-gated potassium channel complex"/>
    <property type="evidence" value="ECO:0007669"/>
    <property type="project" value="InterPro"/>
</dbReference>
<feature type="transmembrane region" description="Helical" evidence="8">
    <location>
        <begin position="167"/>
        <end position="190"/>
    </location>
</feature>
<gene>
    <name evidence="10" type="ORF">CVP05_01035</name>
</gene>
<accession>A0A2M8S5L3</accession>
<dbReference type="PANTHER" id="PTHR11537:SF254">
    <property type="entry name" value="POTASSIUM VOLTAGE-GATED CHANNEL PROTEIN SHAB"/>
    <property type="match status" value="1"/>
</dbReference>
<organism evidence="10 11">
    <name type="scientific">Conservatibacter flavescens</name>
    <dbReference type="NCBI Taxonomy" id="28161"/>
    <lineage>
        <taxon>Bacteria</taxon>
        <taxon>Pseudomonadati</taxon>
        <taxon>Pseudomonadota</taxon>
        <taxon>Gammaproteobacteria</taxon>
        <taxon>Pasteurellales</taxon>
        <taxon>Pasteurellaceae</taxon>
        <taxon>Conservatibacter</taxon>
    </lineage>
</organism>
<keyword evidence="6 8" id="KW-0472">Membrane</keyword>
<evidence type="ECO:0000256" key="7">
    <source>
        <dbReference type="ARBA" id="ARBA00023303"/>
    </source>
</evidence>
<name>A0A2M8S5L3_9PAST</name>
<dbReference type="SUPFAM" id="SSF81324">
    <property type="entry name" value="Voltage-gated potassium channels"/>
    <property type="match status" value="1"/>
</dbReference>
<dbReference type="Pfam" id="PF07885">
    <property type="entry name" value="Ion_trans_2"/>
    <property type="match status" value="1"/>
</dbReference>
<dbReference type="PRINTS" id="PR00169">
    <property type="entry name" value="KCHANNEL"/>
</dbReference>
<comment type="subcellular location">
    <subcellularLocation>
        <location evidence="1">Membrane</location>
        <topology evidence="1">Multi-pass membrane protein</topology>
    </subcellularLocation>
</comment>
<dbReference type="PANTHER" id="PTHR11537">
    <property type="entry name" value="VOLTAGE-GATED POTASSIUM CHANNEL"/>
    <property type="match status" value="1"/>
</dbReference>
<feature type="transmembrane region" description="Helical" evidence="8">
    <location>
        <begin position="138"/>
        <end position="155"/>
    </location>
</feature>
<evidence type="ECO:0000313" key="11">
    <source>
        <dbReference type="Proteomes" id="UP000229329"/>
    </source>
</evidence>
<dbReference type="Gene3D" id="1.10.287.70">
    <property type="match status" value="1"/>
</dbReference>
<evidence type="ECO:0000313" key="10">
    <source>
        <dbReference type="EMBL" id="PJG86426.1"/>
    </source>
</evidence>
<keyword evidence="5" id="KW-0406">Ion transport</keyword>
<keyword evidence="11" id="KW-1185">Reference proteome</keyword>
<keyword evidence="2" id="KW-0813">Transport</keyword>
<evidence type="ECO:0000256" key="3">
    <source>
        <dbReference type="ARBA" id="ARBA00022692"/>
    </source>
</evidence>
<dbReference type="EMBL" id="PHHA01000002">
    <property type="protein sequence ID" value="PJG86426.1"/>
    <property type="molecule type" value="Genomic_DNA"/>
</dbReference>
<evidence type="ECO:0000256" key="8">
    <source>
        <dbReference type="SAM" id="Phobius"/>
    </source>
</evidence>
<feature type="transmembrane region" description="Helical" evidence="8">
    <location>
        <begin position="36"/>
        <end position="53"/>
    </location>
</feature>
<evidence type="ECO:0000256" key="2">
    <source>
        <dbReference type="ARBA" id="ARBA00022448"/>
    </source>
</evidence>
<dbReference type="InterPro" id="IPR013099">
    <property type="entry name" value="K_chnl_dom"/>
</dbReference>
<dbReference type="Gene3D" id="1.20.120.350">
    <property type="entry name" value="Voltage-gated potassium channels. Chain C"/>
    <property type="match status" value="1"/>
</dbReference>
<dbReference type="GO" id="GO:0001508">
    <property type="term" value="P:action potential"/>
    <property type="evidence" value="ECO:0007669"/>
    <property type="project" value="TreeGrafter"/>
</dbReference>
<dbReference type="InterPro" id="IPR028325">
    <property type="entry name" value="VG_K_chnl"/>
</dbReference>
<sequence>MKFLKRCYEVFFLLLAVTSVILMFFDRQEYESFDNLILAIFYVEYFIRLLFAKQKWQFIKNHPLDLLALMPFDSWFRGIRLIRLFSVLKLNVYFKQKFPILIKVFTNNQTGILLLWLVVIIFLISVPISYIEPKMHDYYDALWWAIVTVSTVGYGDLVPVTPIGKVIAVILMILGIGTMGALMGNIAQILSTRQFKNKAQLPFYIKDFERLNDEAKARVISRCQREIELELFHQTNTQKQK</sequence>
<feature type="transmembrane region" description="Helical" evidence="8">
    <location>
        <begin position="113"/>
        <end position="131"/>
    </location>
</feature>
<evidence type="ECO:0000256" key="1">
    <source>
        <dbReference type="ARBA" id="ARBA00004141"/>
    </source>
</evidence>
<feature type="domain" description="Potassium channel" evidence="9">
    <location>
        <begin position="118"/>
        <end position="191"/>
    </location>
</feature>
<keyword evidence="7" id="KW-0407">Ion channel</keyword>
<evidence type="ECO:0000259" key="9">
    <source>
        <dbReference type="Pfam" id="PF07885"/>
    </source>
</evidence>
<dbReference type="RefSeq" id="WP_100287702.1">
    <property type="nucleotide sequence ID" value="NZ_PHHA01000002.1"/>
</dbReference>
<evidence type="ECO:0000256" key="6">
    <source>
        <dbReference type="ARBA" id="ARBA00023136"/>
    </source>
</evidence>
<comment type="caution">
    <text evidence="10">The sequence shown here is derived from an EMBL/GenBank/DDBJ whole genome shotgun (WGS) entry which is preliminary data.</text>
</comment>
<dbReference type="AlphaFoldDB" id="A0A2M8S5L3"/>
<feature type="transmembrane region" description="Helical" evidence="8">
    <location>
        <begin position="7"/>
        <end position="24"/>
    </location>
</feature>